<feature type="signal peptide" evidence="2">
    <location>
        <begin position="1"/>
        <end position="25"/>
    </location>
</feature>
<dbReference type="GO" id="GO:0016787">
    <property type="term" value="F:hydrolase activity"/>
    <property type="evidence" value="ECO:0007669"/>
    <property type="project" value="UniProtKB-KW"/>
</dbReference>
<keyword evidence="2" id="KW-0732">Signal</keyword>
<keyword evidence="1 4" id="KW-0378">Hydrolase</keyword>
<sequence>MALRTFTRLGCALALLLCAGAPLHAAPGSIPPASAPPPIERFFINPVMTDAKLSPNARYLAAVSGAPGRRDYLVVIDLQTKTPKLVAGYQDADILHFDWVNDDRLVFNLADKQVGPGEVNRAAGLFAVDRDGGNQLQLASRWGSPHRMRRVLPWHTFMMDGRGAQNSEFIYVTSPDIVDVARREVRTVNLLRLNTVNGTHKVVPRPGKVDRWMLDHKGEPRLTVASENGVTTIHYLDPASGQWRVLSSYPTYKGRQDTFSPLGFGSDGTLYATAYGGGGSGSSGDTTSLFTINLATGKPNPQPLVTAPGYDFTGALVRGGDKVLGVRIRTDADSTVWFDPAMKAVQEKLDAALPGAVNLMSFPSGNQSDWALVRSFSDVKPLTWYLYNIRTGAAELVSETYPGIDPARMGQQEPVRYKARDGMEIPALLTLPAGGAKNAPLVVLVHGGPYVRGNKWGWDPETQFLASRGYAVLEPDFRGSTGYGIKHFRAGWKQWGLAMQNDIADGARWAVAQGFADPKRICIAGASYGGYATLMGLANDPDLYKCGINWVGVTDINLLYDGHWSFTSDLSEEWKVYGMPDMIGDQVKDAAQLKATSPIEQAARIKAPLMLAYGGADKRVPMYHGRKFLEAVKPHNTQVEWIEYEDEGHGWRVPKNRVDFWGRVEKFLDKHIGKGAAH</sequence>
<reference evidence="5" key="1">
    <citation type="journal article" date="2019" name="Int. J. Syst. Evol. Microbiol.">
        <title>The Global Catalogue of Microorganisms (GCM) 10K type strain sequencing project: providing services to taxonomists for standard genome sequencing and annotation.</title>
        <authorList>
            <consortium name="The Broad Institute Genomics Platform"/>
            <consortium name="The Broad Institute Genome Sequencing Center for Infectious Disease"/>
            <person name="Wu L."/>
            <person name="Ma J."/>
        </authorList>
    </citation>
    <scope>NUCLEOTIDE SEQUENCE [LARGE SCALE GENOMIC DNA]</scope>
    <source>
        <strain evidence="5">KACC 12649</strain>
    </source>
</reference>
<dbReference type="EMBL" id="JBHSMU010000007">
    <property type="protein sequence ID" value="MFC5459512.1"/>
    <property type="molecule type" value="Genomic_DNA"/>
</dbReference>
<gene>
    <name evidence="4" type="ORF">ACFPN5_06790</name>
</gene>
<organism evidence="4 5">
    <name type="scientific">Massilia niabensis</name>
    <dbReference type="NCBI Taxonomy" id="544910"/>
    <lineage>
        <taxon>Bacteria</taxon>
        <taxon>Pseudomonadati</taxon>
        <taxon>Pseudomonadota</taxon>
        <taxon>Betaproteobacteria</taxon>
        <taxon>Burkholderiales</taxon>
        <taxon>Oxalobacteraceae</taxon>
        <taxon>Telluria group</taxon>
        <taxon>Massilia</taxon>
    </lineage>
</organism>
<keyword evidence="5" id="KW-1185">Reference proteome</keyword>
<comment type="caution">
    <text evidence="4">The sequence shown here is derived from an EMBL/GenBank/DDBJ whole genome shotgun (WGS) entry which is preliminary data.</text>
</comment>
<dbReference type="RefSeq" id="WP_379781451.1">
    <property type="nucleotide sequence ID" value="NZ_JBHSMU010000007.1"/>
</dbReference>
<dbReference type="EC" id="3.4.-.-" evidence="4"/>
<proteinExistence type="predicted"/>
<dbReference type="InterPro" id="IPR001375">
    <property type="entry name" value="Peptidase_S9_cat"/>
</dbReference>
<dbReference type="PANTHER" id="PTHR42776:SF27">
    <property type="entry name" value="DIPEPTIDYL PEPTIDASE FAMILY MEMBER 6"/>
    <property type="match status" value="1"/>
</dbReference>
<evidence type="ECO:0000256" key="2">
    <source>
        <dbReference type="SAM" id="SignalP"/>
    </source>
</evidence>
<dbReference type="Gene3D" id="3.40.50.1820">
    <property type="entry name" value="alpha/beta hydrolase"/>
    <property type="match status" value="1"/>
</dbReference>
<evidence type="ECO:0000313" key="4">
    <source>
        <dbReference type="EMBL" id="MFC5459512.1"/>
    </source>
</evidence>
<feature type="domain" description="Peptidase S9 prolyl oligopeptidase catalytic" evidence="3">
    <location>
        <begin position="459"/>
        <end position="674"/>
    </location>
</feature>
<dbReference type="SUPFAM" id="SSF82171">
    <property type="entry name" value="DPP6 N-terminal domain-like"/>
    <property type="match status" value="1"/>
</dbReference>
<dbReference type="PANTHER" id="PTHR42776">
    <property type="entry name" value="SERINE PEPTIDASE S9 FAMILY MEMBER"/>
    <property type="match status" value="1"/>
</dbReference>
<feature type="chain" id="PRO_5046910899" evidence="2">
    <location>
        <begin position="26"/>
        <end position="678"/>
    </location>
</feature>
<protein>
    <submittedName>
        <fullName evidence="4">Alpha/beta hydrolase family protein</fullName>
        <ecNumber evidence="4">3.4.-.-</ecNumber>
    </submittedName>
</protein>
<name>A0ABW0L3P9_9BURK</name>
<accession>A0ABW0L3P9</accession>
<evidence type="ECO:0000313" key="5">
    <source>
        <dbReference type="Proteomes" id="UP001596050"/>
    </source>
</evidence>
<evidence type="ECO:0000259" key="3">
    <source>
        <dbReference type="Pfam" id="PF00326"/>
    </source>
</evidence>
<dbReference type="Pfam" id="PF00326">
    <property type="entry name" value="Peptidase_S9"/>
    <property type="match status" value="1"/>
</dbReference>
<dbReference type="InterPro" id="IPR029058">
    <property type="entry name" value="AB_hydrolase_fold"/>
</dbReference>
<dbReference type="SUPFAM" id="SSF53474">
    <property type="entry name" value="alpha/beta-Hydrolases"/>
    <property type="match status" value="1"/>
</dbReference>
<dbReference type="Proteomes" id="UP001596050">
    <property type="component" value="Unassembled WGS sequence"/>
</dbReference>
<evidence type="ECO:0000256" key="1">
    <source>
        <dbReference type="ARBA" id="ARBA00022801"/>
    </source>
</evidence>